<feature type="transmembrane region" description="Helical" evidence="1">
    <location>
        <begin position="81"/>
        <end position="106"/>
    </location>
</feature>
<name>A0A3M7SJ08_BRAPC</name>
<accession>A0A3M7SJ08</accession>
<dbReference type="Proteomes" id="UP000276133">
    <property type="component" value="Unassembled WGS sequence"/>
</dbReference>
<proteinExistence type="predicted"/>
<evidence type="ECO:0000256" key="1">
    <source>
        <dbReference type="SAM" id="Phobius"/>
    </source>
</evidence>
<evidence type="ECO:0000313" key="3">
    <source>
        <dbReference type="Proteomes" id="UP000276133"/>
    </source>
</evidence>
<gene>
    <name evidence="2" type="ORF">BpHYR1_054685</name>
</gene>
<protein>
    <submittedName>
        <fullName evidence="2">Uncharacterized protein</fullName>
    </submittedName>
</protein>
<dbReference type="AlphaFoldDB" id="A0A3M7SJ08"/>
<comment type="caution">
    <text evidence="2">The sequence shown here is derived from an EMBL/GenBank/DDBJ whole genome shotgun (WGS) entry which is preliminary data.</text>
</comment>
<keyword evidence="1" id="KW-0812">Transmembrane</keyword>
<evidence type="ECO:0000313" key="2">
    <source>
        <dbReference type="EMBL" id="RNA35692.1"/>
    </source>
</evidence>
<sequence>MNDCLTRMFRSKTIVLGELDEGSSSQAFLISSDENPQNEKPGVERMYLAESVSLDKDKFFISSIACGSDRVDKSPSSLNSLLANFLNILLIILPDLVFGKCLYFIWYSMCGNFLFDQTF</sequence>
<reference evidence="2 3" key="1">
    <citation type="journal article" date="2018" name="Sci. Rep.">
        <title>Genomic signatures of local adaptation to the degree of environmental predictability in rotifers.</title>
        <authorList>
            <person name="Franch-Gras L."/>
            <person name="Hahn C."/>
            <person name="Garcia-Roger E.M."/>
            <person name="Carmona M.J."/>
            <person name="Serra M."/>
            <person name="Gomez A."/>
        </authorList>
    </citation>
    <scope>NUCLEOTIDE SEQUENCE [LARGE SCALE GENOMIC DNA]</scope>
    <source>
        <strain evidence="2">HYR1</strain>
    </source>
</reference>
<keyword evidence="1" id="KW-1133">Transmembrane helix</keyword>
<keyword evidence="3" id="KW-1185">Reference proteome</keyword>
<organism evidence="2 3">
    <name type="scientific">Brachionus plicatilis</name>
    <name type="common">Marine rotifer</name>
    <name type="synonym">Brachionus muelleri</name>
    <dbReference type="NCBI Taxonomy" id="10195"/>
    <lineage>
        <taxon>Eukaryota</taxon>
        <taxon>Metazoa</taxon>
        <taxon>Spiralia</taxon>
        <taxon>Gnathifera</taxon>
        <taxon>Rotifera</taxon>
        <taxon>Eurotatoria</taxon>
        <taxon>Monogononta</taxon>
        <taxon>Pseudotrocha</taxon>
        <taxon>Ploima</taxon>
        <taxon>Brachionidae</taxon>
        <taxon>Brachionus</taxon>
    </lineage>
</organism>
<dbReference type="EMBL" id="REGN01001297">
    <property type="protein sequence ID" value="RNA35692.1"/>
    <property type="molecule type" value="Genomic_DNA"/>
</dbReference>
<keyword evidence="1" id="KW-0472">Membrane</keyword>